<protein>
    <submittedName>
        <fullName evidence="3">Uncharacterized protein</fullName>
    </submittedName>
</protein>
<gene>
    <name evidence="3" type="ORF">HHL09_02770</name>
</gene>
<organism evidence="3 4">
    <name type="scientific">Luteolibacter luteus</name>
    <dbReference type="NCBI Taxonomy" id="2728835"/>
    <lineage>
        <taxon>Bacteria</taxon>
        <taxon>Pseudomonadati</taxon>
        <taxon>Verrucomicrobiota</taxon>
        <taxon>Verrucomicrobiia</taxon>
        <taxon>Verrucomicrobiales</taxon>
        <taxon>Verrucomicrobiaceae</taxon>
        <taxon>Luteolibacter</taxon>
    </lineage>
</organism>
<keyword evidence="4" id="KW-1185">Reference proteome</keyword>
<feature type="chain" id="PRO_5032773368" evidence="2">
    <location>
        <begin position="24"/>
        <end position="256"/>
    </location>
</feature>
<keyword evidence="2" id="KW-0732">Signal</keyword>
<sequence>MTPRFTTLVRLLLILGFCHPAEADGDREAWLSEKRLIIENVRSGKDDETAVEELGRLVRSLGGKEKSLGDDERLLFQEAVETLSSDPSYAQHFASRIARITDEEIAKTWTEHSSQRGWYFQTLTELRRPETIKILGELVFDERDPWKSEDWGDGGRPYSNCYHAVETLHKLGLRNPPVARDYPDVYGDVRTWQLWYEQVRAGTRTFSFEGDDTIYTLAGPVKESRESGPSPGSKVAPPPADPMEKSSGGKLALAAI</sequence>
<reference evidence="3 4" key="1">
    <citation type="submission" date="2020-04" db="EMBL/GenBank/DDBJ databases">
        <title>Luteolibacter sp. G-1-1-1 isolated from soil.</title>
        <authorList>
            <person name="Dahal R.H."/>
        </authorList>
    </citation>
    <scope>NUCLEOTIDE SEQUENCE [LARGE SCALE GENOMIC DNA]</scope>
    <source>
        <strain evidence="3 4">G-1-1-1</strain>
    </source>
</reference>
<feature type="signal peptide" evidence="2">
    <location>
        <begin position="1"/>
        <end position="23"/>
    </location>
</feature>
<dbReference type="RefSeq" id="WP_169452968.1">
    <property type="nucleotide sequence ID" value="NZ_CP051774.1"/>
</dbReference>
<proteinExistence type="predicted"/>
<feature type="region of interest" description="Disordered" evidence="1">
    <location>
        <begin position="218"/>
        <end position="256"/>
    </location>
</feature>
<dbReference type="KEGG" id="luo:HHL09_02770"/>
<evidence type="ECO:0000313" key="3">
    <source>
        <dbReference type="EMBL" id="QJE94747.1"/>
    </source>
</evidence>
<evidence type="ECO:0000313" key="4">
    <source>
        <dbReference type="Proteomes" id="UP000501812"/>
    </source>
</evidence>
<accession>A0A858RD69</accession>
<dbReference type="AlphaFoldDB" id="A0A858RD69"/>
<dbReference type="Proteomes" id="UP000501812">
    <property type="component" value="Chromosome"/>
</dbReference>
<name>A0A858RD69_9BACT</name>
<dbReference type="EMBL" id="CP051774">
    <property type="protein sequence ID" value="QJE94747.1"/>
    <property type="molecule type" value="Genomic_DNA"/>
</dbReference>
<evidence type="ECO:0000256" key="2">
    <source>
        <dbReference type="SAM" id="SignalP"/>
    </source>
</evidence>
<evidence type="ECO:0000256" key="1">
    <source>
        <dbReference type="SAM" id="MobiDB-lite"/>
    </source>
</evidence>